<protein>
    <recommendedName>
        <fullName evidence="3">OB domain-containing protein</fullName>
    </recommendedName>
</protein>
<keyword evidence="2" id="KW-1185">Reference proteome</keyword>
<dbReference type="VEuPathDB" id="VectorBase:GPAI020225"/>
<accession>A0A1A9ZNM1</accession>
<proteinExistence type="predicted"/>
<dbReference type="Proteomes" id="UP000092445">
    <property type="component" value="Unassembled WGS sequence"/>
</dbReference>
<evidence type="ECO:0008006" key="3">
    <source>
        <dbReference type="Google" id="ProtNLM"/>
    </source>
</evidence>
<dbReference type="AlphaFoldDB" id="A0A1A9ZNM1"/>
<reference evidence="1" key="2">
    <citation type="submission" date="2020-05" db="UniProtKB">
        <authorList>
            <consortium name="EnsemblMetazoa"/>
        </authorList>
    </citation>
    <scope>IDENTIFICATION</scope>
    <source>
        <strain evidence="1">IAEA</strain>
    </source>
</reference>
<dbReference type="STRING" id="7398.A0A1A9ZNM1"/>
<evidence type="ECO:0000313" key="1">
    <source>
        <dbReference type="EnsemblMetazoa" id="GPAI020225-PA"/>
    </source>
</evidence>
<evidence type="ECO:0000313" key="2">
    <source>
        <dbReference type="Proteomes" id="UP000092445"/>
    </source>
</evidence>
<organism evidence="1 2">
    <name type="scientific">Glossina pallidipes</name>
    <name type="common">Tsetse fly</name>
    <dbReference type="NCBI Taxonomy" id="7398"/>
    <lineage>
        <taxon>Eukaryota</taxon>
        <taxon>Metazoa</taxon>
        <taxon>Ecdysozoa</taxon>
        <taxon>Arthropoda</taxon>
        <taxon>Hexapoda</taxon>
        <taxon>Insecta</taxon>
        <taxon>Pterygota</taxon>
        <taxon>Neoptera</taxon>
        <taxon>Endopterygota</taxon>
        <taxon>Diptera</taxon>
        <taxon>Brachycera</taxon>
        <taxon>Muscomorpha</taxon>
        <taxon>Hippoboscoidea</taxon>
        <taxon>Glossinidae</taxon>
        <taxon>Glossina</taxon>
    </lineage>
</organism>
<dbReference type="Gene3D" id="2.40.50.140">
    <property type="entry name" value="Nucleic acid-binding proteins"/>
    <property type="match status" value="1"/>
</dbReference>
<name>A0A1A9ZNM1_GLOPL</name>
<dbReference type="InterPro" id="IPR012340">
    <property type="entry name" value="NA-bd_OB-fold"/>
</dbReference>
<dbReference type="EnsemblMetazoa" id="GPAI020225-RA">
    <property type="protein sequence ID" value="GPAI020225-PA"/>
    <property type="gene ID" value="GPAI020225"/>
</dbReference>
<dbReference type="SUPFAM" id="SSF50249">
    <property type="entry name" value="Nucleic acid-binding proteins"/>
    <property type="match status" value="1"/>
</dbReference>
<reference evidence="2" key="1">
    <citation type="submission" date="2014-03" db="EMBL/GenBank/DDBJ databases">
        <authorList>
            <person name="Aksoy S."/>
            <person name="Warren W."/>
            <person name="Wilson R.K."/>
        </authorList>
    </citation>
    <scope>NUCLEOTIDE SEQUENCE [LARGE SCALE GENOMIC DNA]</scope>
    <source>
        <strain evidence="2">IAEA</strain>
    </source>
</reference>
<sequence length="129" mass="15127">MIGKLKFIRDVSHFGQKKKNFFLSNERYDDDDKVMTRDQSILNSMQLRRLAARQPRKSRMVPVLIKQLLISAEGNFQMFGITFSMVRDRAIVRNIETSSTKITYLLEDNTGQITVHYWLKEDDTLKPPT</sequence>